<dbReference type="Proteomes" id="UP000187609">
    <property type="component" value="Unassembled WGS sequence"/>
</dbReference>
<name>A0A1J6ITU2_NICAT</name>
<protein>
    <submittedName>
        <fullName evidence="1">Uncharacterized protein</fullName>
    </submittedName>
</protein>
<keyword evidence="2" id="KW-1185">Reference proteome</keyword>
<organism evidence="1 2">
    <name type="scientific">Nicotiana attenuata</name>
    <name type="common">Coyote tobacco</name>
    <dbReference type="NCBI Taxonomy" id="49451"/>
    <lineage>
        <taxon>Eukaryota</taxon>
        <taxon>Viridiplantae</taxon>
        <taxon>Streptophyta</taxon>
        <taxon>Embryophyta</taxon>
        <taxon>Tracheophyta</taxon>
        <taxon>Spermatophyta</taxon>
        <taxon>Magnoliopsida</taxon>
        <taxon>eudicotyledons</taxon>
        <taxon>Gunneridae</taxon>
        <taxon>Pentapetalae</taxon>
        <taxon>asterids</taxon>
        <taxon>lamiids</taxon>
        <taxon>Solanales</taxon>
        <taxon>Solanaceae</taxon>
        <taxon>Nicotianoideae</taxon>
        <taxon>Nicotianeae</taxon>
        <taxon>Nicotiana</taxon>
    </lineage>
</organism>
<sequence>MAMGSERSKRLHNFTFGLKWGKQKVMRFIKKNSNGDISAIHRRREPEPSESSCITDDRLEKGVKPSAAAAENGGDEITALREKLMFDLQAEADKMKDESLREGFGQNELC</sequence>
<gene>
    <name evidence="1" type="ORF">A4A49_00715</name>
</gene>
<comment type="caution">
    <text evidence="1">The sequence shown here is derived from an EMBL/GenBank/DDBJ whole genome shotgun (WGS) entry which is preliminary data.</text>
</comment>
<dbReference type="EMBL" id="MJEQ01037183">
    <property type="protein sequence ID" value="OIT08262.1"/>
    <property type="molecule type" value="Genomic_DNA"/>
</dbReference>
<proteinExistence type="predicted"/>
<dbReference type="SMR" id="A0A1J6ITU2"/>
<dbReference type="Gramene" id="OIT08262">
    <property type="protein sequence ID" value="OIT08262"/>
    <property type="gene ID" value="A4A49_00715"/>
</dbReference>
<reference evidence="1" key="1">
    <citation type="submission" date="2016-11" db="EMBL/GenBank/DDBJ databases">
        <title>The genome of Nicotiana attenuata.</title>
        <authorList>
            <person name="Xu S."/>
            <person name="Brockmoeller T."/>
            <person name="Gaquerel E."/>
            <person name="Navarro A."/>
            <person name="Kuhl H."/>
            <person name="Gase K."/>
            <person name="Ling Z."/>
            <person name="Zhou W."/>
            <person name="Kreitzer C."/>
            <person name="Stanke M."/>
            <person name="Tang H."/>
            <person name="Lyons E."/>
            <person name="Pandey P."/>
            <person name="Pandey S.P."/>
            <person name="Timmermann B."/>
            <person name="Baldwin I.T."/>
        </authorList>
    </citation>
    <scope>NUCLEOTIDE SEQUENCE [LARGE SCALE GENOMIC DNA]</scope>
    <source>
        <strain evidence="1">UT</strain>
    </source>
</reference>
<dbReference type="AlphaFoldDB" id="A0A1J6ITU2"/>
<accession>A0A1J6ITU2</accession>
<evidence type="ECO:0000313" key="1">
    <source>
        <dbReference type="EMBL" id="OIT08262.1"/>
    </source>
</evidence>
<evidence type="ECO:0000313" key="2">
    <source>
        <dbReference type="Proteomes" id="UP000187609"/>
    </source>
</evidence>